<evidence type="ECO:0000256" key="3">
    <source>
        <dbReference type="ARBA" id="ARBA00023163"/>
    </source>
</evidence>
<dbReference type="GO" id="GO:0000976">
    <property type="term" value="F:transcription cis-regulatory region binding"/>
    <property type="evidence" value="ECO:0007669"/>
    <property type="project" value="TreeGrafter"/>
</dbReference>
<dbReference type="InterPro" id="IPR028082">
    <property type="entry name" value="Peripla_BP_I"/>
</dbReference>
<evidence type="ECO:0000313" key="6">
    <source>
        <dbReference type="Proteomes" id="UP000315252"/>
    </source>
</evidence>
<dbReference type="AlphaFoldDB" id="A0A545TFA8"/>
<evidence type="ECO:0000256" key="2">
    <source>
        <dbReference type="ARBA" id="ARBA00023125"/>
    </source>
</evidence>
<name>A0A545TFA8_9PROT</name>
<dbReference type="PANTHER" id="PTHR30146:SF109">
    <property type="entry name" value="HTH-TYPE TRANSCRIPTIONAL REGULATOR GALS"/>
    <property type="match status" value="1"/>
</dbReference>
<evidence type="ECO:0000256" key="1">
    <source>
        <dbReference type="ARBA" id="ARBA00023015"/>
    </source>
</evidence>
<dbReference type="CDD" id="cd01392">
    <property type="entry name" value="HTH_LacI"/>
    <property type="match status" value="1"/>
</dbReference>
<keyword evidence="2" id="KW-0238">DNA-binding</keyword>
<dbReference type="CDD" id="cd20010">
    <property type="entry name" value="PBP1_AglR-like"/>
    <property type="match status" value="1"/>
</dbReference>
<dbReference type="Gene3D" id="3.40.50.2300">
    <property type="match status" value="2"/>
</dbReference>
<dbReference type="InterPro" id="IPR000843">
    <property type="entry name" value="HTH_LacI"/>
</dbReference>
<evidence type="ECO:0000259" key="4">
    <source>
        <dbReference type="PROSITE" id="PS50932"/>
    </source>
</evidence>
<dbReference type="SUPFAM" id="SSF53822">
    <property type="entry name" value="Periplasmic binding protein-like I"/>
    <property type="match status" value="1"/>
</dbReference>
<dbReference type="PANTHER" id="PTHR30146">
    <property type="entry name" value="LACI-RELATED TRANSCRIPTIONAL REPRESSOR"/>
    <property type="match status" value="1"/>
</dbReference>
<dbReference type="EMBL" id="VHSH01000009">
    <property type="protein sequence ID" value="TQV75875.1"/>
    <property type="molecule type" value="Genomic_DNA"/>
</dbReference>
<proteinExistence type="predicted"/>
<reference evidence="5 6" key="1">
    <citation type="submission" date="2019-06" db="EMBL/GenBank/DDBJ databases">
        <title>Whole genome sequence for Rhodospirillaceae sp. R148.</title>
        <authorList>
            <person name="Wang G."/>
        </authorList>
    </citation>
    <scope>NUCLEOTIDE SEQUENCE [LARGE SCALE GENOMIC DNA]</scope>
    <source>
        <strain evidence="5 6">R148</strain>
    </source>
</reference>
<accession>A0A545TFA8</accession>
<dbReference type="InterPro" id="IPR010982">
    <property type="entry name" value="Lambda_DNA-bd_dom_sf"/>
</dbReference>
<dbReference type="GO" id="GO:0003700">
    <property type="term" value="F:DNA-binding transcription factor activity"/>
    <property type="evidence" value="ECO:0007669"/>
    <property type="project" value="TreeGrafter"/>
</dbReference>
<dbReference type="Proteomes" id="UP000315252">
    <property type="component" value="Unassembled WGS sequence"/>
</dbReference>
<protein>
    <submittedName>
        <fullName evidence="5">LacI family transcriptional regulator</fullName>
    </submittedName>
</protein>
<dbReference type="SUPFAM" id="SSF47413">
    <property type="entry name" value="lambda repressor-like DNA-binding domains"/>
    <property type="match status" value="1"/>
</dbReference>
<evidence type="ECO:0000313" key="5">
    <source>
        <dbReference type="EMBL" id="TQV75875.1"/>
    </source>
</evidence>
<dbReference type="InterPro" id="IPR001761">
    <property type="entry name" value="Peripla_BP/Lac1_sug-bd_dom"/>
</dbReference>
<dbReference type="Pfam" id="PF00356">
    <property type="entry name" value="LacI"/>
    <property type="match status" value="1"/>
</dbReference>
<gene>
    <name evidence="5" type="ORF">FKG95_23490</name>
</gene>
<dbReference type="Gene3D" id="1.10.260.40">
    <property type="entry name" value="lambda repressor-like DNA-binding domains"/>
    <property type="match status" value="1"/>
</dbReference>
<organism evidence="5 6">
    <name type="scientific">Denitrobaculum tricleocarpae</name>
    <dbReference type="NCBI Taxonomy" id="2591009"/>
    <lineage>
        <taxon>Bacteria</taxon>
        <taxon>Pseudomonadati</taxon>
        <taxon>Pseudomonadota</taxon>
        <taxon>Alphaproteobacteria</taxon>
        <taxon>Rhodospirillales</taxon>
        <taxon>Rhodospirillaceae</taxon>
        <taxon>Denitrobaculum</taxon>
    </lineage>
</organism>
<dbReference type="SMART" id="SM00354">
    <property type="entry name" value="HTH_LACI"/>
    <property type="match status" value="1"/>
</dbReference>
<comment type="caution">
    <text evidence="5">The sequence shown here is derived from an EMBL/GenBank/DDBJ whole genome shotgun (WGS) entry which is preliminary data.</text>
</comment>
<dbReference type="Pfam" id="PF00532">
    <property type="entry name" value="Peripla_BP_1"/>
    <property type="match status" value="1"/>
</dbReference>
<keyword evidence="3" id="KW-0804">Transcription</keyword>
<dbReference type="PROSITE" id="PS50932">
    <property type="entry name" value="HTH_LACI_2"/>
    <property type="match status" value="1"/>
</dbReference>
<dbReference type="RefSeq" id="WP_142898862.1">
    <property type="nucleotide sequence ID" value="NZ_ML660060.1"/>
</dbReference>
<keyword evidence="1" id="KW-0805">Transcription regulation</keyword>
<dbReference type="OrthoDB" id="7170131at2"/>
<feature type="domain" description="HTH lacI-type" evidence="4">
    <location>
        <begin position="8"/>
        <end position="62"/>
    </location>
</feature>
<sequence length="360" mass="38451">MAPKKGKLTLKEFSETLGLSKSTVSRALGGYSDVSPKTRAKIETAAQELGYTPDPLARGLKRGRVESVGIVIVRGTPAPYDPFLSEFLGGVSRSLNARGRDLLVSTAGSTQEAVQVYRRLIEARKVDGFILSRTETHDPRIEFLRSAAVPFVSHGRSDTADDYAWFDIDNEAAFVEAVALAVQQGHRNIAHIAAPPHMNFARLRLKGFLRGIAASGIASTDAPVHTASNLDIESGEEIARRLLLLPEPPTAIICAVDLLAIGAYTAVKSLGLTVGRDVSILGYDGLPFGAYLEPQLTTFDQSGGDHGAQVADMLLDVIEGKDPATLQVIRQAKLLKRTSDGPPAQSTEELARKIACGNAA</sequence>
<keyword evidence="6" id="KW-1185">Reference proteome</keyword>